<dbReference type="PROSITE" id="PS51085">
    <property type="entry name" value="2FE2S_FER_2"/>
    <property type="match status" value="1"/>
</dbReference>
<feature type="region of interest" description="Disordered" evidence="12">
    <location>
        <begin position="1"/>
        <end position="21"/>
    </location>
</feature>
<evidence type="ECO:0000256" key="4">
    <source>
        <dbReference type="ARBA" id="ARBA00022532"/>
    </source>
</evidence>
<dbReference type="EMBL" id="JBHUFV010000033">
    <property type="protein sequence ID" value="MFD1934244.1"/>
    <property type="molecule type" value="Genomic_DNA"/>
</dbReference>
<evidence type="ECO:0000256" key="6">
    <source>
        <dbReference type="ARBA" id="ARBA00022723"/>
    </source>
</evidence>
<evidence type="ECO:0000313" key="16">
    <source>
        <dbReference type="Proteomes" id="UP001597368"/>
    </source>
</evidence>
<dbReference type="InterPro" id="IPR025192">
    <property type="entry name" value="Succ_DH/fum_Rdtase_N"/>
</dbReference>
<keyword evidence="7 15" id="KW-0560">Oxidoreductase</keyword>
<comment type="similarity">
    <text evidence="2 11">Belongs to the succinate dehydrogenase/fumarate reductase iron-sulfur protein family.</text>
</comment>
<dbReference type="Proteomes" id="UP001597368">
    <property type="component" value="Unassembled WGS sequence"/>
</dbReference>
<evidence type="ECO:0000259" key="13">
    <source>
        <dbReference type="PROSITE" id="PS51085"/>
    </source>
</evidence>
<evidence type="ECO:0000313" key="15">
    <source>
        <dbReference type="EMBL" id="MFD1934244.1"/>
    </source>
</evidence>
<dbReference type="InterPro" id="IPR006058">
    <property type="entry name" value="2Fe2S_fd_BS"/>
</dbReference>
<dbReference type="SUPFAM" id="SSF46548">
    <property type="entry name" value="alpha-helical ferredoxin"/>
    <property type="match status" value="1"/>
</dbReference>
<dbReference type="InterPro" id="IPR001041">
    <property type="entry name" value="2Fe-2S_ferredoxin-type"/>
</dbReference>
<evidence type="ECO:0000256" key="10">
    <source>
        <dbReference type="ARBA" id="ARBA00023291"/>
    </source>
</evidence>
<evidence type="ECO:0000256" key="1">
    <source>
        <dbReference type="ARBA" id="ARBA00005163"/>
    </source>
</evidence>
<dbReference type="Gene3D" id="3.10.20.30">
    <property type="match status" value="1"/>
</dbReference>
<comment type="cofactor">
    <cofactor evidence="11">
        <name>[4Fe-4S] cluster</name>
        <dbReference type="ChEBI" id="CHEBI:49883"/>
    </cofactor>
    <text evidence="11">Binds 1 [4Fe-4S] cluster.</text>
</comment>
<evidence type="ECO:0000256" key="7">
    <source>
        <dbReference type="ARBA" id="ARBA00023002"/>
    </source>
</evidence>
<dbReference type="PANTHER" id="PTHR11921">
    <property type="entry name" value="SUCCINATE DEHYDROGENASE IRON-SULFUR PROTEIN"/>
    <property type="match status" value="1"/>
</dbReference>
<proteinExistence type="inferred from homology"/>
<evidence type="ECO:0000256" key="8">
    <source>
        <dbReference type="ARBA" id="ARBA00023004"/>
    </source>
</evidence>
<feature type="domain" description="4Fe-4S ferredoxin-type" evidence="14">
    <location>
        <begin position="159"/>
        <end position="188"/>
    </location>
</feature>
<gene>
    <name evidence="15" type="primary">sdhB</name>
    <name evidence="15" type="ORF">ACFSKW_22505</name>
</gene>
<dbReference type="SUPFAM" id="SSF54292">
    <property type="entry name" value="2Fe-2S ferredoxin-like"/>
    <property type="match status" value="1"/>
</dbReference>
<keyword evidence="16" id="KW-1185">Reference proteome</keyword>
<comment type="pathway">
    <text evidence="1">Carbohydrate metabolism; tricarboxylic acid cycle.</text>
</comment>
<accession>A0ABW4T126</accession>
<evidence type="ECO:0000256" key="12">
    <source>
        <dbReference type="SAM" id="MobiDB-lite"/>
    </source>
</evidence>
<evidence type="ECO:0000256" key="2">
    <source>
        <dbReference type="ARBA" id="ARBA00009433"/>
    </source>
</evidence>
<comment type="caution">
    <text evidence="15">The sequence shown here is derived from an EMBL/GenBank/DDBJ whole genome shotgun (WGS) entry which is preliminary data.</text>
</comment>
<keyword evidence="6 11" id="KW-0479">Metal-binding</keyword>
<dbReference type="PROSITE" id="PS51379">
    <property type="entry name" value="4FE4S_FER_2"/>
    <property type="match status" value="1"/>
</dbReference>
<name>A0ABW4T126_9ACTN</name>
<dbReference type="GO" id="GO:0008177">
    <property type="term" value="F:succinate dehydrogenase (quinone) activity"/>
    <property type="evidence" value="ECO:0007669"/>
    <property type="project" value="UniProtKB-EC"/>
</dbReference>
<keyword evidence="4" id="KW-0816">Tricarboxylic acid cycle</keyword>
<organism evidence="15 16">
    <name type="scientific">Nonomuraea mangrovi</name>
    <dbReference type="NCBI Taxonomy" id="2316207"/>
    <lineage>
        <taxon>Bacteria</taxon>
        <taxon>Bacillati</taxon>
        <taxon>Actinomycetota</taxon>
        <taxon>Actinomycetes</taxon>
        <taxon>Streptosporangiales</taxon>
        <taxon>Streptosporangiaceae</taxon>
        <taxon>Nonomuraea</taxon>
    </lineage>
</organism>
<dbReference type="PROSITE" id="PS00197">
    <property type="entry name" value="2FE2S_FER_1"/>
    <property type="match status" value="1"/>
</dbReference>
<keyword evidence="8 11" id="KW-0408">Iron</keyword>
<dbReference type="Gene3D" id="1.10.1060.10">
    <property type="entry name" value="Alpha-helical ferredoxin"/>
    <property type="match status" value="1"/>
</dbReference>
<comment type="cofactor">
    <cofactor evidence="11">
        <name>[2Fe-2S] cluster</name>
        <dbReference type="ChEBI" id="CHEBI:190135"/>
    </cofactor>
    <text evidence="11">Binds 1 [2Fe-2S] cluster.</text>
</comment>
<dbReference type="Pfam" id="PF13183">
    <property type="entry name" value="Fer4_8"/>
    <property type="match status" value="1"/>
</dbReference>
<keyword evidence="3 11" id="KW-0004">4Fe-4S</keyword>
<dbReference type="RefSeq" id="WP_379574294.1">
    <property type="nucleotide sequence ID" value="NZ_JBHUFV010000033.1"/>
</dbReference>
<dbReference type="InterPro" id="IPR017896">
    <property type="entry name" value="4Fe4S_Fe-S-bd"/>
</dbReference>
<dbReference type="InterPro" id="IPR050573">
    <property type="entry name" value="SDH/FRD_Iron-Sulfur"/>
</dbReference>
<reference evidence="16" key="1">
    <citation type="journal article" date="2019" name="Int. J. Syst. Evol. Microbiol.">
        <title>The Global Catalogue of Microorganisms (GCM) 10K type strain sequencing project: providing services to taxonomists for standard genome sequencing and annotation.</title>
        <authorList>
            <consortium name="The Broad Institute Genomics Platform"/>
            <consortium name="The Broad Institute Genome Sequencing Center for Infectious Disease"/>
            <person name="Wu L."/>
            <person name="Ma J."/>
        </authorList>
    </citation>
    <scope>NUCLEOTIDE SEQUENCE [LARGE SCALE GENOMIC DNA]</scope>
    <source>
        <strain evidence="16">ICMP 6774ER</strain>
    </source>
</reference>
<evidence type="ECO:0000256" key="11">
    <source>
        <dbReference type="RuleBase" id="RU361237"/>
    </source>
</evidence>
<keyword evidence="10 11" id="KW-0003">3Fe-4S</keyword>
<dbReference type="NCBIfam" id="NF004616">
    <property type="entry name" value="PRK05950.1"/>
    <property type="match status" value="1"/>
</dbReference>
<dbReference type="InterPro" id="IPR017900">
    <property type="entry name" value="4Fe4S_Fe_S_CS"/>
</dbReference>
<dbReference type="InterPro" id="IPR004489">
    <property type="entry name" value="Succ_DH/fum_Rdtase_Fe-S"/>
</dbReference>
<dbReference type="Pfam" id="PF13085">
    <property type="entry name" value="Fer2_3"/>
    <property type="match status" value="1"/>
</dbReference>
<dbReference type="PROSITE" id="PS00198">
    <property type="entry name" value="4FE4S_FER_1"/>
    <property type="match status" value="1"/>
</dbReference>
<keyword evidence="5 11" id="KW-0001">2Fe-2S</keyword>
<dbReference type="InterPro" id="IPR036010">
    <property type="entry name" value="2Fe-2S_ferredoxin-like_sf"/>
</dbReference>
<feature type="domain" description="2Fe-2S ferredoxin-type" evidence="13">
    <location>
        <begin position="22"/>
        <end position="115"/>
    </location>
</feature>
<evidence type="ECO:0000256" key="9">
    <source>
        <dbReference type="ARBA" id="ARBA00023014"/>
    </source>
</evidence>
<evidence type="ECO:0000259" key="14">
    <source>
        <dbReference type="PROSITE" id="PS51379"/>
    </source>
</evidence>
<dbReference type="InterPro" id="IPR009051">
    <property type="entry name" value="Helical_ferredxn"/>
</dbReference>
<sequence>MSTKESERAARRKAAADGHGTETIRLEISRYRPEQDTEPVFESFDVPMSEDWAILDGLNYVKDQLDGTLSFRWSCRMGVCGSCGMNVNGKPRLTCGTFLSEFGRGPVRIEPLKGFPVIRDLVVEIDDFLAKLSHVRPWLIREGEELPLTAEYAQTPEQLEAYKQYSMCINCLLCYSACPVYVLNPDFLGPAAIALAQRYNLDSRDQGDRLDLLNSDEGVWGCTFVGECTSVCPKHVDPAEAIQRYKVTAAMRSVLPWSRR</sequence>
<evidence type="ECO:0000256" key="3">
    <source>
        <dbReference type="ARBA" id="ARBA00022485"/>
    </source>
</evidence>
<dbReference type="PANTHER" id="PTHR11921:SF29">
    <property type="entry name" value="SUCCINATE DEHYDROGENASE [UBIQUINONE] IRON-SULFUR SUBUNIT, MITOCHONDRIAL"/>
    <property type="match status" value="1"/>
</dbReference>
<dbReference type="EC" id="1.3.5.1" evidence="11"/>
<keyword evidence="9 11" id="KW-0411">Iron-sulfur</keyword>
<comment type="catalytic activity">
    <reaction evidence="11">
        <text>a menaquinone + succinate = a menaquinol + fumarate</text>
        <dbReference type="Rhea" id="RHEA:27834"/>
        <dbReference type="Rhea" id="RHEA-COMP:9537"/>
        <dbReference type="Rhea" id="RHEA-COMP:9539"/>
        <dbReference type="ChEBI" id="CHEBI:16374"/>
        <dbReference type="ChEBI" id="CHEBI:18151"/>
        <dbReference type="ChEBI" id="CHEBI:29806"/>
        <dbReference type="ChEBI" id="CHEBI:30031"/>
        <dbReference type="EC" id="1.3.5.1"/>
    </reaction>
</comment>
<comment type="cofactor">
    <cofactor evidence="11">
        <name>[3Fe-4S] cluster</name>
        <dbReference type="ChEBI" id="CHEBI:21137"/>
    </cofactor>
    <text evidence="11">Binds 1 [3Fe-4S] cluster.</text>
</comment>
<dbReference type="InterPro" id="IPR012675">
    <property type="entry name" value="Beta-grasp_dom_sf"/>
</dbReference>
<dbReference type="NCBIfam" id="TIGR00384">
    <property type="entry name" value="dhsB"/>
    <property type="match status" value="1"/>
</dbReference>
<evidence type="ECO:0000256" key="5">
    <source>
        <dbReference type="ARBA" id="ARBA00022714"/>
    </source>
</evidence>
<protein>
    <recommendedName>
        <fullName evidence="11">Fumarate reductase iron-sulfur subunit</fullName>
        <ecNumber evidence="11">1.3.5.1</ecNumber>
    </recommendedName>
</protein>